<evidence type="ECO:0000313" key="1">
    <source>
        <dbReference type="EMBL" id="KAJ3136166.1"/>
    </source>
</evidence>
<dbReference type="EMBL" id="JADGJH010000145">
    <property type="protein sequence ID" value="KAJ3136166.1"/>
    <property type="molecule type" value="Genomic_DNA"/>
</dbReference>
<proteinExistence type="predicted"/>
<dbReference type="Proteomes" id="UP001211907">
    <property type="component" value="Unassembled WGS sequence"/>
</dbReference>
<organism evidence="1 2">
    <name type="scientific">Physocladia obscura</name>
    <dbReference type="NCBI Taxonomy" id="109957"/>
    <lineage>
        <taxon>Eukaryota</taxon>
        <taxon>Fungi</taxon>
        <taxon>Fungi incertae sedis</taxon>
        <taxon>Chytridiomycota</taxon>
        <taxon>Chytridiomycota incertae sedis</taxon>
        <taxon>Chytridiomycetes</taxon>
        <taxon>Chytridiales</taxon>
        <taxon>Chytriomycetaceae</taxon>
        <taxon>Physocladia</taxon>
    </lineage>
</organism>
<gene>
    <name evidence="1" type="ORF">HK100_001983</name>
</gene>
<comment type="caution">
    <text evidence="1">The sequence shown here is derived from an EMBL/GenBank/DDBJ whole genome shotgun (WGS) entry which is preliminary data.</text>
</comment>
<reference evidence="1" key="1">
    <citation type="submission" date="2020-05" db="EMBL/GenBank/DDBJ databases">
        <title>Phylogenomic resolution of chytrid fungi.</title>
        <authorList>
            <person name="Stajich J.E."/>
            <person name="Amses K."/>
            <person name="Simmons R."/>
            <person name="Seto K."/>
            <person name="Myers J."/>
            <person name="Bonds A."/>
            <person name="Quandt C.A."/>
            <person name="Barry K."/>
            <person name="Liu P."/>
            <person name="Grigoriev I."/>
            <person name="Longcore J.E."/>
            <person name="James T.Y."/>
        </authorList>
    </citation>
    <scope>NUCLEOTIDE SEQUENCE</scope>
    <source>
        <strain evidence="1">JEL0513</strain>
    </source>
</reference>
<sequence length="356" mass="37322">MGCCMSPQPEADCAIVVCVNCGTVIDDTAIDTRRTEADALPGSGGGGPGFRGLRYAPQAVRSRIGLGRRPDSSDADAAADAAAAMSARTRSLVRAAEAALHLPNTAGVAAQLYADYARAGGFEAAPASSDGSRGGSSGGDSLRHRAAAAACLLYAARSLGLATSHAALARFFAIPDSHAALVLLRLNDLRRLVKPLPFVPSSAASAFLESGLSVLLANISHSDTTRLDSKRTIIRHATLLLNLADANLLSVDKHQAPLAAAALLLAFSAQRASVPPKPLIVRLVAGMECCESTTVKRCRDLGHLVRKHLDRIPWYPKNYLGPPNTILGKLFYSKLLNVLVDLVDDEEKKSKASSNA</sequence>
<protein>
    <submittedName>
        <fullName evidence="1">Uncharacterized protein</fullName>
    </submittedName>
</protein>
<evidence type="ECO:0000313" key="2">
    <source>
        <dbReference type="Proteomes" id="UP001211907"/>
    </source>
</evidence>
<dbReference type="AlphaFoldDB" id="A0AAD5T906"/>
<name>A0AAD5T906_9FUNG</name>
<accession>A0AAD5T906</accession>
<keyword evidence="2" id="KW-1185">Reference proteome</keyword>